<dbReference type="GeneID" id="41337383"/>
<protein>
    <submittedName>
        <fullName evidence="1">Phage-related protein</fullName>
    </submittedName>
</protein>
<keyword evidence="2" id="KW-1185">Reference proteome</keyword>
<dbReference type="RefSeq" id="WP_011235422.1">
    <property type="nucleotide sequence ID" value="NC_006512.1"/>
</dbReference>
<organism evidence="1 2">
    <name type="scientific">Idiomarina loihiensis (strain ATCC BAA-735 / DSM 15497 / L2-TR)</name>
    <dbReference type="NCBI Taxonomy" id="283942"/>
    <lineage>
        <taxon>Bacteria</taxon>
        <taxon>Pseudomonadati</taxon>
        <taxon>Pseudomonadota</taxon>
        <taxon>Gammaproteobacteria</taxon>
        <taxon>Alteromonadales</taxon>
        <taxon>Idiomarinaceae</taxon>
        <taxon>Idiomarina</taxon>
    </lineage>
</organism>
<dbReference type="OrthoDB" id="1492299at2"/>
<dbReference type="AlphaFoldDB" id="Q5QVJ7"/>
<accession>Q5QVJ7</accession>
<evidence type="ECO:0000313" key="2">
    <source>
        <dbReference type="Proteomes" id="UP000001171"/>
    </source>
</evidence>
<evidence type="ECO:0000313" key="1">
    <source>
        <dbReference type="EMBL" id="AAV83027.1"/>
    </source>
</evidence>
<dbReference type="InterPro" id="IPR025683">
    <property type="entry name" value="Protein_beta"/>
</dbReference>
<sequence>MDINNYVSFLKLKKNELSAFVKLTKENDGLCTPFFDIPKSEEETEEAIKGKVDLSYRQMKAAQDKAYFPFVIDIYDLDEDVLIEKTHLYDYVLETFSDLDCSPVIGLDRTENHNRAVIDRVDNFDTIFVRVDSSEFSAPRTLTEELEDLVSEIPSHIDLALIIDFRVQLDLESFDQEINLEDFFTLISESKITFNYFILTSSSIPKSISELLKPHSELRKKRVEWVLWEKYRELGLVYGDYGVVSPEYSDADIAPEIMYDVQTPKIIYTDERELYVVRGGGMRRFGTGQFFDLAEKVINVDFFRAYYCEAEEYIEKVAKRENLVYKPRRGKVPSCGGASKWVEVTTLAHITYMGRLLS</sequence>
<dbReference type="eggNOG" id="ENOG5032FKQ">
    <property type="taxonomic scope" value="Bacteria"/>
</dbReference>
<dbReference type="Proteomes" id="UP000001171">
    <property type="component" value="Chromosome"/>
</dbReference>
<dbReference type="STRING" id="283942.IL2195"/>
<proteinExistence type="predicted"/>
<dbReference type="Pfam" id="PF14350">
    <property type="entry name" value="Beta_protein"/>
    <property type="match status" value="1"/>
</dbReference>
<gene>
    <name evidence="1" type="ordered locus">IL2195</name>
</gene>
<name>Q5QVJ7_IDILO</name>
<dbReference type="KEGG" id="ilo:IL2195"/>
<dbReference type="EMBL" id="AE017340">
    <property type="protein sequence ID" value="AAV83027.1"/>
    <property type="molecule type" value="Genomic_DNA"/>
</dbReference>
<reference evidence="1 2" key="1">
    <citation type="journal article" date="2004" name="Proc. Natl. Acad. Sci. U.S.A.">
        <title>Genome sequence of the deep-sea gamma-proteobacterium Idiomarina loihiensis reveals amino acid fermentation as a source of carbon and energy.</title>
        <authorList>
            <person name="Hou S."/>
            <person name="Saw J.H."/>
            <person name="Lee K.S."/>
            <person name="Freitas T.A."/>
            <person name="Belisle C."/>
            <person name="Kawarabayasi Y."/>
            <person name="Donachie S.P."/>
            <person name="Pikina A."/>
            <person name="Galperin M.Y."/>
            <person name="Koonin E.V."/>
            <person name="Makarova K.S."/>
            <person name="Omelchenko M.V."/>
            <person name="Sorokin A."/>
            <person name="Wolf Y.I."/>
            <person name="Li Q.X."/>
            <person name="Keum Y.S."/>
            <person name="Campbell S."/>
            <person name="Denery J."/>
            <person name="Aizawa S."/>
            <person name="Shibata S."/>
            <person name="Malahoff A."/>
            <person name="Alam M."/>
        </authorList>
    </citation>
    <scope>NUCLEOTIDE SEQUENCE [LARGE SCALE GENOMIC DNA]</scope>
    <source>
        <strain evidence="2">ATCC BAA-735 / DSM 15497 / L2-TR</strain>
    </source>
</reference>
<dbReference type="HOGENOM" id="CLU_062173_0_1_6"/>